<dbReference type="AlphaFoldDB" id="A0A562E000"/>
<proteinExistence type="inferred from homology"/>
<evidence type="ECO:0000259" key="7">
    <source>
        <dbReference type="Pfam" id="PF07715"/>
    </source>
</evidence>
<evidence type="ECO:0000256" key="3">
    <source>
        <dbReference type="ARBA" id="ARBA00023237"/>
    </source>
</evidence>
<keyword evidence="5" id="KW-0732">Signal</keyword>
<keyword evidence="8" id="KW-0675">Receptor</keyword>
<evidence type="ECO:0000313" key="8">
    <source>
        <dbReference type="EMBL" id="TWH15289.1"/>
    </source>
</evidence>
<evidence type="ECO:0000256" key="5">
    <source>
        <dbReference type="SAM" id="SignalP"/>
    </source>
</evidence>
<keyword evidence="2 4" id="KW-0472">Membrane</keyword>
<dbReference type="InterPro" id="IPR012910">
    <property type="entry name" value="Plug_dom"/>
</dbReference>
<comment type="similarity">
    <text evidence="4">Belongs to the TonB-dependent receptor family.</text>
</comment>
<feature type="chain" id="PRO_5022108791" evidence="5">
    <location>
        <begin position="30"/>
        <end position="1058"/>
    </location>
</feature>
<dbReference type="PANTHER" id="PTHR40980">
    <property type="entry name" value="PLUG DOMAIN-CONTAINING PROTEIN"/>
    <property type="match status" value="1"/>
</dbReference>
<evidence type="ECO:0000313" key="9">
    <source>
        <dbReference type="Proteomes" id="UP000321583"/>
    </source>
</evidence>
<keyword evidence="3" id="KW-0998">Cell outer membrane</keyword>
<evidence type="ECO:0000256" key="4">
    <source>
        <dbReference type="RuleBase" id="RU003357"/>
    </source>
</evidence>
<dbReference type="Gene3D" id="2.40.170.20">
    <property type="entry name" value="TonB-dependent receptor, beta-barrel domain"/>
    <property type="match status" value="1"/>
</dbReference>
<dbReference type="OrthoDB" id="8727862at2"/>
<dbReference type="PANTHER" id="PTHR40980:SF3">
    <property type="entry name" value="TONB-DEPENDENT RECEPTOR-LIKE BETA-BARREL DOMAIN-CONTAINING PROTEIN"/>
    <property type="match status" value="1"/>
</dbReference>
<dbReference type="InterPro" id="IPR037066">
    <property type="entry name" value="Plug_dom_sf"/>
</dbReference>
<protein>
    <submittedName>
        <fullName evidence="8">TonB-dependent receptor</fullName>
    </submittedName>
</protein>
<dbReference type="GO" id="GO:0009279">
    <property type="term" value="C:cell outer membrane"/>
    <property type="evidence" value="ECO:0007669"/>
    <property type="project" value="UniProtKB-SubCell"/>
</dbReference>
<gene>
    <name evidence="8" type="ORF">L613_001800000220</name>
</gene>
<evidence type="ECO:0000259" key="6">
    <source>
        <dbReference type="Pfam" id="PF00593"/>
    </source>
</evidence>
<accession>A0A562E000</accession>
<feature type="domain" description="TonB-dependent receptor-like beta-barrel" evidence="6">
    <location>
        <begin position="509"/>
        <end position="1025"/>
    </location>
</feature>
<dbReference type="InterPro" id="IPR010104">
    <property type="entry name" value="TonB_rcpt_bac"/>
</dbReference>
<dbReference type="InterPro" id="IPR036942">
    <property type="entry name" value="Beta-barrel_TonB_sf"/>
</dbReference>
<feature type="domain" description="TonB-dependent receptor plug" evidence="7">
    <location>
        <begin position="57"/>
        <end position="173"/>
    </location>
</feature>
<evidence type="ECO:0000256" key="2">
    <source>
        <dbReference type="ARBA" id="ARBA00023136"/>
    </source>
</evidence>
<name>A0A562E000_9GAMM</name>
<dbReference type="Pfam" id="PF00593">
    <property type="entry name" value="TonB_dep_Rec_b-barrel"/>
    <property type="match status" value="1"/>
</dbReference>
<reference evidence="8 9" key="1">
    <citation type="submission" date="2019-07" db="EMBL/GenBank/DDBJ databases">
        <title>Genome sequencing of lignin-degrading bacterial isolates.</title>
        <authorList>
            <person name="Gladden J."/>
        </authorList>
    </citation>
    <scope>NUCLEOTIDE SEQUENCE [LARGE SCALE GENOMIC DNA]</scope>
    <source>
        <strain evidence="8 9">J19</strain>
    </source>
</reference>
<dbReference type="Proteomes" id="UP000321583">
    <property type="component" value="Unassembled WGS sequence"/>
</dbReference>
<dbReference type="NCBIfam" id="TIGR01782">
    <property type="entry name" value="TonB-Xanth-Caul"/>
    <property type="match status" value="1"/>
</dbReference>
<dbReference type="EMBL" id="VLJS01000045">
    <property type="protein sequence ID" value="TWH15289.1"/>
    <property type="molecule type" value="Genomic_DNA"/>
</dbReference>
<keyword evidence="9" id="KW-1185">Reference proteome</keyword>
<comment type="subcellular location">
    <subcellularLocation>
        <location evidence="1 4">Cell outer membrane</location>
    </subcellularLocation>
</comment>
<dbReference type="SUPFAM" id="SSF56935">
    <property type="entry name" value="Porins"/>
    <property type="match status" value="1"/>
</dbReference>
<keyword evidence="4" id="KW-0798">TonB box</keyword>
<dbReference type="RefSeq" id="WP_028915963.1">
    <property type="nucleotide sequence ID" value="NZ_VLJS01000045.1"/>
</dbReference>
<feature type="signal peptide" evidence="5">
    <location>
        <begin position="1"/>
        <end position="29"/>
    </location>
</feature>
<sequence length="1058" mass="115687">MNHKKLKKLRSRAMFTIVGGMIVINPAFAQDSREATQLDTVTVTGLRSSLDHAMNIKRDTPGVVDAISAEDIGKFPDTNLAESLQRITGISIERRDGEGAQVTARGFGPGYNLVTLNGRQIPGADGFGGGGLEVGGIGSGTRGFNFAQLASEAINGVTVYKTGRASQPSGGIGATIDILTARPFNNRGGEVVASAGVKAVKDESQTIGSDITPEISGIFSYANPDKTWGVSLNASYQKRHGGSAQATENGWNVARWTGTDSKFRSDAVIENAPEIGQLYSMPNDVRYAYQNFERERTNAQGVLQFAPTDALTFTLDYTYSTNEIAQDRGEQTMWLQNNLTHVTFDGDKKVATPVYIRDLAGGGKDFGFEQQRDEQKYELDSIGLNVKWDVNDRLSLTFDAHNTKVNSRPNDPVTGGSSTAFSFGGFAPDPSTNNWTQEYRFSNGLPVMWRTLYPTTADALANTNGVVNSDFAPETLGSQIMRIWSTRQDSEVKEGRIDGEFSFDNGRFLFGVNSSDSKMRRLNVDGHAHLMTLGDWTSTDRGQIADIANHLRKFSITRLFEDFNTNGADSNVWIGNATGLAQWAEGLCAAGNAPAAWNAQNRCDEIKASVYPAYDADNLVQEKTKSIYIQWEQDGMLGDFPTYMVAGVRYEKTDVKSTSVIQVPSGMAWLSNNDFQIRNSPEAMPFSETASYSYVLPNLDFSIDFTADLKGRASFSKTIARAPYGNLYAGPNPGIPSGSILYGEQYRATGNAQTPSLLPLESDNVDIGLEWYFAPSSFIGVTYWNKRVKNFIGNTVVRENLYGLADPTSGPDAQAANAFLGSSQCIAQVTAAGNDPSEGCKQDYTTLFAATALLRYADQTGGLSAYNGSNAQVLELEALYDVIGDASRGDPLYEFDVNRPVNQRGATLHGWEIGGQYFFGDTGFGVLANYTIVEGDVGVDRAADPSTDVFALTGLSDTANLVLMYEKYGWSARLAWNWRDEYLLAANQNGNNRNPYFVEEYDQIDLSVSYKLTENLSVSAEAINLTGEDVRWHARSSRQFVRLVDQSPRYMVGLRYTF</sequence>
<comment type="caution">
    <text evidence="8">The sequence shown here is derived from an EMBL/GenBank/DDBJ whole genome shotgun (WGS) entry which is preliminary data.</text>
</comment>
<organism evidence="8 9">
    <name type="scientific">Pseudoxanthomonas taiwanensis J19</name>
    <dbReference type="NCBI Taxonomy" id="935569"/>
    <lineage>
        <taxon>Bacteria</taxon>
        <taxon>Pseudomonadati</taxon>
        <taxon>Pseudomonadota</taxon>
        <taxon>Gammaproteobacteria</taxon>
        <taxon>Lysobacterales</taxon>
        <taxon>Lysobacteraceae</taxon>
        <taxon>Pseudoxanthomonas</taxon>
    </lineage>
</organism>
<dbReference type="Pfam" id="PF07715">
    <property type="entry name" value="Plug"/>
    <property type="match status" value="1"/>
</dbReference>
<dbReference type="Gene3D" id="2.170.130.10">
    <property type="entry name" value="TonB-dependent receptor, plug domain"/>
    <property type="match status" value="1"/>
</dbReference>
<dbReference type="InterPro" id="IPR000531">
    <property type="entry name" value="Beta-barrel_TonB"/>
</dbReference>
<evidence type="ECO:0000256" key="1">
    <source>
        <dbReference type="ARBA" id="ARBA00004442"/>
    </source>
</evidence>